<dbReference type="InterPro" id="IPR014752">
    <property type="entry name" value="Arrestin-like_C"/>
</dbReference>
<gene>
    <name evidence="5" type="ORF">KHLLAP_LOCUS5942</name>
</gene>
<comment type="similarity">
    <text evidence="1">Belongs to the arrestin family.</text>
</comment>
<dbReference type="GO" id="GO:0030674">
    <property type="term" value="F:protein-macromolecule adaptor activity"/>
    <property type="evidence" value="ECO:0007669"/>
    <property type="project" value="TreeGrafter"/>
</dbReference>
<evidence type="ECO:0000313" key="6">
    <source>
        <dbReference type="Proteomes" id="UP001295740"/>
    </source>
</evidence>
<feature type="region of interest" description="Disordered" evidence="3">
    <location>
        <begin position="583"/>
        <end position="648"/>
    </location>
</feature>
<name>A0AAI8YI01_9PEZI</name>
<dbReference type="Pfam" id="PF02752">
    <property type="entry name" value="Arrestin_C"/>
    <property type="match status" value="1"/>
</dbReference>
<feature type="compositionally biased region" description="Low complexity" evidence="3">
    <location>
        <begin position="615"/>
        <end position="628"/>
    </location>
</feature>
<keyword evidence="6" id="KW-1185">Reference proteome</keyword>
<accession>A0AAI8YI01</accession>
<dbReference type="EMBL" id="CAUWAG010000007">
    <property type="protein sequence ID" value="CAJ2505474.1"/>
    <property type="molecule type" value="Genomic_DNA"/>
</dbReference>
<comment type="subunit">
    <text evidence="2">Interacts with hulA.</text>
</comment>
<feature type="region of interest" description="Disordered" evidence="3">
    <location>
        <begin position="458"/>
        <end position="517"/>
    </location>
</feature>
<comment type="caution">
    <text evidence="5">The sequence shown here is derived from an EMBL/GenBank/DDBJ whole genome shotgun (WGS) entry which is preliminary data.</text>
</comment>
<dbReference type="InterPro" id="IPR011021">
    <property type="entry name" value="Arrestin-like_N"/>
</dbReference>
<reference evidence="5" key="1">
    <citation type="submission" date="2023-10" db="EMBL/GenBank/DDBJ databases">
        <authorList>
            <person name="Hackl T."/>
        </authorList>
    </citation>
    <scope>NUCLEOTIDE SEQUENCE</scope>
</reference>
<feature type="compositionally biased region" description="Polar residues" evidence="3">
    <location>
        <begin position="458"/>
        <end position="470"/>
    </location>
</feature>
<dbReference type="GO" id="GO:0005886">
    <property type="term" value="C:plasma membrane"/>
    <property type="evidence" value="ECO:0007669"/>
    <property type="project" value="TreeGrafter"/>
</dbReference>
<feature type="domain" description="Arrestin C-terminal-like" evidence="4">
    <location>
        <begin position="192"/>
        <end position="343"/>
    </location>
</feature>
<dbReference type="AlphaFoldDB" id="A0AAI8YI01"/>
<dbReference type="InterPro" id="IPR011022">
    <property type="entry name" value="Arrestin_C-like"/>
</dbReference>
<dbReference type="PANTHER" id="PTHR11188">
    <property type="entry name" value="ARRESTIN DOMAIN CONTAINING PROTEIN"/>
    <property type="match status" value="1"/>
</dbReference>
<dbReference type="Gene3D" id="2.60.40.640">
    <property type="match status" value="1"/>
</dbReference>
<organism evidence="5 6">
    <name type="scientific">Anthostomella pinea</name>
    <dbReference type="NCBI Taxonomy" id="933095"/>
    <lineage>
        <taxon>Eukaryota</taxon>
        <taxon>Fungi</taxon>
        <taxon>Dikarya</taxon>
        <taxon>Ascomycota</taxon>
        <taxon>Pezizomycotina</taxon>
        <taxon>Sordariomycetes</taxon>
        <taxon>Xylariomycetidae</taxon>
        <taxon>Xylariales</taxon>
        <taxon>Xylariaceae</taxon>
        <taxon>Anthostomella</taxon>
    </lineage>
</organism>
<protein>
    <submittedName>
        <fullName evidence="5">Uu.00g128680.m01.CDS01</fullName>
    </submittedName>
</protein>
<dbReference type="GO" id="GO:0031625">
    <property type="term" value="F:ubiquitin protein ligase binding"/>
    <property type="evidence" value="ECO:0007669"/>
    <property type="project" value="TreeGrafter"/>
</dbReference>
<dbReference type="GO" id="GO:0070086">
    <property type="term" value="P:ubiquitin-dependent endocytosis"/>
    <property type="evidence" value="ECO:0007669"/>
    <property type="project" value="TreeGrafter"/>
</dbReference>
<dbReference type="GO" id="GO:0005829">
    <property type="term" value="C:cytosol"/>
    <property type="evidence" value="ECO:0007669"/>
    <property type="project" value="TreeGrafter"/>
</dbReference>
<dbReference type="InterPro" id="IPR050357">
    <property type="entry name" value="Arrestin_domain-protein"/>
</dbReference>
<feature type="compositionally biased region" description="Low complexity" evidence="3">
    <location>
        <begin position="593"/>
        <end position="606"/>
    </location>
</feature>
<dbReference type="Pfam" id="PF00339">
    <property type="entry name" value="Arrestin_N"/>
    <property type="match status" value="1"/>
</dbReference>
<dbReference type="Proteomes" id="UP001295740">
    <property type="component" value="Unassembled WGS sequence"/>
</dbReference>
<proteinExistence type="inferred from homology"/>
<dbReference type="SUPFAM" id="SSF81296">
    <property type="entry name" value="E set domains"/>
    <property type="match status" value="1"/>
</dbReference>
<dbReference type="InterPro" id="IPR014756">
    <property type="entry name" value="Ig_E-set"/>
</dbReference>
<dbReference type="PANTHER" id="PTHR11188:SF17">
    <property type="entry name" value="FI21816P1"/>
    <property type="match status" value="1"/>
</dbReference>
<dbReference type="SMART" id="SM01017">
    <property type="entry name" value="Arrestin_C"/>
    <property type="match status" value="1"/>
</dbReference>
<evidence type="ECO:0000256" key="2">
    <source>
        <dbReference type="ARBA" id="ARBA00038766"/>
    </source>
</evidence>
<evidence type="ECO:0000256" key="3">
    <source>
        <dbReference type="SAM" id="MobiDB-lite"/>
    </source>
</evidence>
<evidence type="ECO:0000256" key="1">
    <source>
        <dbReference type="ARBA" id="ARBA00005298"/>
    </source>
</evidence>
<evidence type="ECO:0000313" key="5">
    <source>
        <dbReference type="EMBL" id="CAJ2505474.1"/>
    </source>
</evidence>
<sequence length="648" mass="70709">MPSFNPFTTAISPFTTAASRNACALFEIRLDNDFIVLRGGDDEASGQLLKGVLVLCLREQLKCEDVHLRLQGECRVAWLDGKQTPSGIHNQKVDRTTTILKHNWPPFVGESNHHNTLQPGNYEWPFEFLLPGDTAESVEGLYQTGITYVLKATVSRGKLAKNYHAYKRLRIIRTLEPAALEFNHAMSVENIWPNKIEYSVVIPQKAVVFGSNVPLEMRFTPLLKGLEMGTITVKLIEIQEFTVSGYAIPTRSHKRDRDVHTWTFEVNRDTDWQNNIEETGQEGWVVNKELPMPKKLSKCIQDCTVHGIKIRHKLKLTVALKNPDGHVSELRATLPVTIFISPNMPLDDEGNIVSQAPETTAGDQRAEQTSNMAPPGYGQHVLDQLYDDVDPSGIMTPGLMTPGIQSGISSPFYAQSRAGSSENLASMAHAIAVPPAALSSRLQNVSLDRSRRTQSYISVNGLTSGATSGAVTPYHEGDHTAESSAPHSAELSRHPSSEEEHPPGRSGHGTPPEHDEFHAAEFPDMDTLSKVPSYTTATRAPLPRTPSYTGSLALPDYRTAMSAPSSPTRVVLTDPMDTIAELLPADGSPTEVASSQDARSRSSSRNGHGHGHGSRGSSVGGFSFFPGHAAIGGADSERRLRLLQGRSG</sequence>
<evidence type="ECO:0000259" key="4">
    <source>
        <dbReference type="SMART" id="SM01017"/>
    </source>
</evidence>
<feature type="compositionally biased region" description="Basic and acidic residues" evidence="3">
    <location>
        <begin position="490"/>
        <end position="503"/>
    </location>
</feature>